<dbReference type="CDD" id="cd01650">
    <property type="entry name" value="RT_nLTR_like"/>
    <property type="match status" value="1"/>
</dbReference>
<name>A0A1R1PP39_ZANCU</name>
<evidence type="ECO:0000313" key="3">
    <source>
        <dbReference type="Proteomes" id="UP000188320"/>
    </source>
</evidence>
<dbReference type="PROSITE" id="PS50878">
    <property type="entry name" value="RT_POL"/>
    <property type="match status" value="1"/>
</dbReference>
<dbReference type="AlphaFoldDB" id="A0A1R1PP39"/>
<organism evidence="2 3">
    <name type="scientific">Zancudomyces culisetae</name>
    <name type="common">Gut fungus</name>
    <name type="synonym">Smittium culisetae</name>
    <dbReference type="NCBI Taxonomy" id="1213189"/>
    <lineage>
        <taxon>Eukaryota</taxon>
        <taxon>Fungi</taxon>
        <taxon>Fungi incertae sedis</taxon>
        <taxon>Zoopagomycota</taxon>
        <taxon>Kickxellomycotina</taxon>
        <taxon>Harpellomycetes</taxon>
        <taxon>Harpellales</taxon>
        <taxon>Legeriomycetaceae</taxon>
        <taxon>Zancudomyces</taxon>
    </lineage>
</organism>
<dbReference type="SUPFAM" id="SSF56672">
    <property type="entry name" value="DNA/RNA polymerases"/>
    <property type="match status" value="1"/>
</dbReference>
<sequence length="390" mass="44284">MVSRIFDKEEIPTKWSTSIVVPVPKKGDLTDPNNYRGISLIPTMVKLVAKIVATRLNKEDNRVKLLAKEQAGFCSREECVACATTLYEIVRRRKLNKQETWIAFIDFAKAYDKVSQEALLTKLNAAGIRKNYLKLIKGLYKAPKMCVRVGGELSPVVNYDCGVRQGCPLSPFLFDVYINDIFNNIKGVTVPGLPNVDRLLPTRVPGLLFADDLVVLAETPEDMEISLNIISEWDEKFEMSVNAGKCGTMAINTEKKFTFKIQKNFVPIVERYTYLGLIFNDKWESSETINNNKKKTEKAFFGAYSFLKNNRGYGGELFGMSEIRSKKIQTCGTGKSNSEMADTENMDCRFNFKSNVKQIQHLGYGDKKMDEKIYWVGQNSEKRTIRTILS</sequence>
<dbReference type="PANTHER" id="PTHR47027:SF20">
    <property type="entry name" value="REVERSE TRANSCRIPTASE-LIKE PROTEIN WITH RNA-DIRECTED DNA POLYMERASE DOMAIN"/>
    <property type="match status" value="1"/>
</dbReference>
<dbReference type="InterPro" id="IPR043502">
    <property type="entry name" value="DNA/RNA_pol_sf"/>
</dbReference>
<protein>
    <submittedName>
        <fullName evidence="2">LINE-1 retrotransposable element ORF2 protein</fullName>
    </submittedName>
</protein>
<accession>A0A1R1PP39</accession>
<dbReference type="PANTHER" id="PTHR47027">
    <property type="entry name" value="REVERSE TRANSCRIPTASE DOMAIN-CONTAINING PROTEIN"/>
    <property type="match status" value="1"/>
</dbReference>
<dbReference type="InterPro" id="IPR000477">
    <property type="entry name" value="RT_dom"/>
</dbReference>
<keyword evidence="3" id="KW-1185">Reference proteome</keyword>
<dbReference type="OrthoDB" id="5534248at2759"/>
<comment type="caution">
    <text evidence="2">The sequence shown here is derived from an EMBL/GenBank/DDBJ whole genome shotgun (WGS) entry which is preliminary data.</text>
</comment>
<dbReference type="Proteomes" id="UP000188320">
    <property type="component" value="Unassembled WGS sequence"/>
</dbReference>
<evidence type="ECO:0000313" key="2">
    <source>
        <dbReference type="EMBL" id="OMH82745.1"/>
    </source>
</evidence>
<reference evidence="3" key="1">
    <citation type="submission" date="2017-01" db="EMBL/GenBank/DDBJ databases">
        <authorList>
            <person name="Wang Y."/>
            <person name="White M."/>
            <person name="Kvist S."/>
            <person name="Moncalvo J.-M."/>
        </authorList>
    </citation>
    <scope>NUCLEOTIDE SEQUENCE [LARGE SCALE GENOMIC DNA]</scope>
    <source>
        <strain evidence="3">COL-18-3</strain>
    </source>
</reference>
<gene>
    <name evidence="2" type="ORF">AX774_g3766</name>
</gene>
<dbReference type="EMBL" id="LSSK01000603">
    <property type="protein sequence ID" value="OMH82745.1"/>
    <property type="molecule type" value="Genomic_DNA"/>
</dbReference>
<dbReference type="Pfam" id="PF00078">
    <property type="entry name" value="RVT_1"/>
    <property type="match status" value="1"/>
</dbReference>
<evidence type="ECO:0000259" key="1">
    <source>
        <dbReference type="PROSITE" id="PS50878"/>
    </source>
</evidence>
<proteinExistence type="predicted"/>
<feature type="domain" description="Reverse transcriptase" evidence="1">
    <location>
        <begin position="4"/>
        <end position="279"/>
    </location>
</feature>